<keyword evidence="3" id="KW-1185">Reference proteome</keyword>
<dbReference type="PANTHER" id="PTHR33886">
    <property type="entry name" value="UNSATURATED RHAMNOGALACTURONAN HYDROLASE (EUROFUNG)"/>
    <property type="match status" value="1"/>
</dbReference>
<dbReference type="PANTHER" id="PTHR33886:SF8">
    <property type="entry name" value="UNSATURATED RHAMNOGALACTURONAN HYDROLASE (EUROFUNG)"/>
    <property type="match status" value="1"/>
</dbReference>
<dbReference type="Proteomes" id="UP000239480">
    <property type="component" value="Unassembled WGS sequence"/>
</dbReference>
<evidence type="ECO:0000313" key="3">
    <source>
        <dbReference type="Proteomes" id="UP000239480"/>
    </source>
</evidence>
<evidence type="ECO:0000313" key="2">
    <source>
        <dbReference type="EMBL" id="PRY25361.1"/>
    </source>
</evidence>
<dbReference type="AlphaFoldDB" id="A0A2T0RW07"/>
<dbReference type="Gene3D" id="1.50.10.10">
    <property type="match status" value="1"/>
</dbReference>
<comment type="caution">
    <text evidence="2">The sequence shown here is derived from an EMBL/GenBank/DDBJ whole genome shotgun (WGS) entry which is preliminary data.</text>
</comment>
<organism evidence="2 3">
    <name type="scientific">Aliiruegeria haliotis</name>
    <dbReference type="NCBI Taxonomy" id="1280846"/>
    <lineage>
        <taxon>Bacteria</taxon>
        <taxon>Pseudomonadati</taxon>
        <taxon>Pseudomonadota</taxon>
        <taxon>Alphaproteobacteria</taxon>
        <taxon>Rhodobacterales</taxon>
        <taxon>Roseobacteraceae</taxon>
        <taxon>Aliiruegeria</taxon>
    </lineage>
</organism>
<reference evidence="2 3" key="1">
    <citation type="submission" date="2018-03" db="EMBL/GenBank/DDBJ databases">
        <title>Genomic Encyclopedia of Archaeal and Bacterial Type Strains, Phase II (KMG-II): from individual species to whole genera.</title>
        <authorList>
            <person name="Goeker M."/>
        </authorList>
    </citation>
    <scope>NUCLEOTIDE SEQUENCE [LARGE SCALE GENOMIC DNA]</scope>
    <source>
        <strain evidence="2 3">DSM 29328</strain>
    </source>
</reference>
<gene>
    <name evidence="2" type="ORF">CLV78_102539</name>
</gene>
<dbReference type="RefSeq" id="WP_106204264.1">
    <property type="nucleotide sequence ID" value="NZ_PVTD01000002.1"/>
</dbReference>
<dbReference type="SUPFAM" id="SSF48208">
    <property type="entry name" value="Six-hairpin glycosidases"/>
    <property type="match status" value="1"/>
</dbReference>
<dbReference type="Pfam" id="PF07470">
    <property type="entry name" value="Glyco_hydro_88"/>
    <property type="match status" value="1"/>
</dbReference>
<dbReference type="GO" id="GO:0016787">
    <property type="term" value="F:hydrolase activity"/>
    <property type="evidence" value="ECO:0007669"/>
    <property type="project" value="UniProtKB-KW"/>
</dbReference>
<accession>A0A2T0RW07</accession>
<name>A0A2T0RW07_9RHOB</name>
<dbReference type="InterPro" id="IPR010905">
    <property type="entry name" value="Glyco_hydro_88"/>
</dbReference>
<protein>
    <submittedName>
        <fullName evidence="2">Unsaturated rhamnogalacturonyl hydrolase</fullName>
    </submittedName>
</protein>
<dbReference type="InterPro" id="IPR052043">
    <property type="entry name" value="PolySaccharide_Degr_Enz"/>
</dbReference>
<sequence>MSETLQPGLIAAVAERLAAHEFKGWFYGDSVGFEGLVAAADMLDDPKWVDFSHGFFRAWATRRRPFHPDDNTAPGHVMCDIVDRTGDAVLRDAVLDLAQHLRDRRKIDGVSVTFEDTLRSLRQPYGGVPLSSEQQALMDDPGAGIWLDCMHFDAPFFAHLSKVDADGDWAAAAVREILGYRPFLFDEATGTYRHYWLEKLGHSQIPGWGRGQGWALLGMLDVLKFCGNVEGADTLQAQAVGLAETMVDFQLEDGNWHCMVHEPRSGPESSTAAFMATAFYRGMKQGVLQEAFAGPADKAFRAMVGNLDEAGNLRGVSAAVMSALVDEHYWHVPLDRIVPWGQGPVLTAASARAAWLA</sequence>
<evidence type="ECO:0000256" key="1">
    <source>
        <dbReference type="ARBA" id="ARBA00022801"/>
    </source>
</evidence>
<keyword evidence="1 2" id="KW-0378">Hydrolase</keyword>
<proteinExistence type="predicted"/>
<dbReference type="OrthoDB" id="6381507at2"/>
<dbReference type="EMBL" id="PVTD01000002">
    <property type="protein sequence ID" value="PRY25361.1"/>
    <property type="molecule type" value="Genomic_DNA"/>
</dbReference>
<dbReference type="InterPro" id="IPR008928">
    <property type="entry name" value="6-hairpin_glycosidase_sf"/>
</dbReference>
<dbReference type="GO" id="GO:0005975">
    <property type="term" value="P:carbohydrate metabolic process"/>
    <property type="evidence" value="ECO:0007669"/>
    <property type="project" value="InterPro"/>
</dbReference>
<dbReference type="InterPro" id="IPR012341">
    <property type="entry name" value="6hp_glycosidase-like_sf"/>
</dbReference>